<dbReference type="CDD" id="cd00761">
    <property type="entry name" value="Glyco_tranf_GTA_type"/>
    <property type="match status" value="1"/>
</dbReference>
<evidence type="ECO:0000313" key="3">
    <source>
        <dbReference type="EMBL" id="EJR45446.1"/>
    </source>
</evidence>
<gene>
    <name evidence="3" type="ORF">III_00284</name>
</gene>
<sequence>MIRVTVFTPTYNRAHTLYRVYNSLSKQNVMCFEWIIVDDGSTDNTQEVVRGYMEEAPFKINYYKKENGGKHTALIEGVKYANGELFLIADSDDEFESNTIETFLKYYDGINENEKAFFSGVSCLCKYSDSGNVVGDLYPKSPMISNNIEIEYVHNIQGEKWGILKTDILKKYLLVDLPNVKFISENYFWFQIAEKYKTLYINEALRTYYLNSTDSLSVPFTTERHPLGVFLCEEKLLQTTIRYFRYAPKKILLGAIRMTYAAQRAGIPLKKVIVEKDIILKVLTVSCWPFGSILRKIRGNQYKRIN</sequence>
<dbReference type="Pfam" id="PF00535">
    <property type="entry name" value="Glycos_transf_2"/>
    <property type="match status" value="1"/>
</dbReference>
<dbReference type="AlphaFoldDB" id="A0ABC9RBY0"/>
<comment type="caution">
    <text evidence="3">The sequence shown here is derived from an EMBL/GenBank/DDBJ whole genome shotgun (WGS) entry which is preliminary data.</text>
</comment>
<dbReference type="PANTHER" id="PTHR22916">
    <property type="entry name" value="GLYCOSYLTRANSFERASE"/>
    <property type="match status" value="1"/>
</dbReference>
<proteinExistence type="inferred from homology"/>
<dbReference type="Proteomes" id="UP000006976">
    <property type="component" value="Unassembled WGS sequence"/>
</dbReference>
<dbReference type="PANTHER" id="PTHR22916:SF3">
    <property type="entry name" value="UDP-GLCNAC:BETAGAL BETA-1,3-N-ACETYLGLUCOSAMINYLTRANSFERASE-LIKE PROTEIN 1"/>
    <property type="match status" value="1"/>
</dbReference>
<dbReference type="Gene3D" id="3.90.550.10">
    <property type="entry name" value="Spore Coat Polysaccharide Biosynthesis Protein SpsA, Chain A"/>
    <property type="match status" value="1"/>
</dbReference>
<dbReference type="GO" id="GO:0016758">
    <property type="term" value="F:hexosyltransferase activity"/>
    <property type="evidence" value="ECO:0007669"/>
    <property type="project" value="UniProtKB-ARBA"/>
</dbReference>
<protein>
    <recommendedName>
        <fullName evidence="2">Glycosyltransferase 2-like domain-containing protein</fullName>
    </recommendedName>
</protein>
<dbReference type="RefSeq" id="WP_002167356.1">
    <property type="nucleotide sequence ID" value="NZ_JH792251.1"/>
</dbReference>
<dbReference type="InterPro" id="IPR029044">
    <property type="entry name" value="Nucleotide-diphossugar_trans"/>
</dbReference>
<dbReference type="EMBL" id="AHEV01000003">
    <property type="protein sequence ID" value="EJR45446.1"/>
    <property type="molecule type" value="Genomic_DNA"/>
</dbReference>
<comment type="similarity">
    <text evidence="1">Belongs to the glycosyltransferase 2 family.</text>
</comment>
<evidence type="ECO:0000256" key="1">
    <source>
        <dbReference type="ARBA" id="ARBA00006739"/>
    </source>
</evidence>
<accession>A0ABC9RBY0</accession>
<evidence type="ECO:0000259" key="2">
    <source>
        <dbReference type="Pfam" id="PF00535"/>
    </source>
</evidence>
<feature type="domain" description="Glycosyltransferase 2-like" evidence="2">
    <location>
        <begin position="5"/>
        <end position="108"/>
    </location>
</feature>
<organism evidence="3 4">
    <name type="scientific">Bacillus mycoides</name>
    <dbReference type="NCBI Taxonomy" id="1405"/>
    <lineage>
        <taxon>Bacteria</taxon>
        <taxon>Bacillati</taxon>
        <taxon>Bacillota</taxon>
        <taxon>Bacilli</taxon>
        <taxon>Bacillales</taxon>
        <taxon>Bacillaceae</taxon>
        <taxon>Bacillus</taxon>
        <taxon>Bacillus cereus group</taxon>
    </lineage>
</organism>
<name>A0ABC9RBY0_BACMY</name>
<dbReference type="SUPFAM" id="SSF53448">
    <property type="entry name" value="Nucleotide-diphospho-sugar transferases"/>
    <property type="match status" value="1"/>
</dbReference>
<evidence type="ECO:0000313" key="4">
    <source>
        <dbReference type="Proteomes" id="UP000006976"/>
    </source>
</evidence>
<reference evidence="3 4" key="1">
    <citation type="submission" date="2012-04" db="EMBL/GenBank/DDBJ databases">
        <title>The Genome Sequence of Bacillus cereus VD078.</title>
        <authorList>
            <consortium name="The Broad Institute Genome Sequencing Platform"/>
            <consortium name="The Broad Institute Genome Sequencing Center for Infectious Disease"/>
            <person name="Feldgarden M."/>
            <person name="Van der Auwera G.A."/>
            <person name="Mahillon J."/>
            <person name="Duprez V."/>
            <person name="Timmery S."/>
            <person name="Mattelet C."/>
            <person name="Dierick K."/>
            <person name="Sun M."/>
            <person name="Yu Z."/>
            <person name="Zhu L."/>
            <person name="Hu X."/>
            <person name="Shank E.B."/>
            <person name="Swiecicka I."/>
            <person name="Hansen B.M."/>
            <person name="Andrup L."/>
            <person name="Young S.K."/>
            <person name="Zeng Q."/>
            <person name="Gargeya S."/>
            <person name="Fitzgerald M."/>
            <person name="Haas B."/>
            <person name="Abouelleil A."/>
            <person name="Alvarado L."/>
            <person name="Arachchi H.M."/>
            <person name="Berlin A."/>
            <person name="Chapman S.B."/>
            <person name="Goldberg J."/>
            <person name="Griggs A."/>
            <person name="Gujja S."/>
            <person name="Hansen M."/>
            <person name="Howarth C."/>
            <person name="Imamovic A."/>
            <person name="Larimer J."/>
            <person name="McCowen C."/>
            <person name="Montmayeur A."/>
            <person name="Murphy C."/>
            <person name="Neiman D."/>
            <person name="Pearson M."/>
            <person name="Priest M."/>
            <person name="Roberts A."/>
            <person name="Saif S."/>
            <person name="Shea T."/>
            <person name="Sisk P."/>
            <person name="Sykes S."/>
            <person name="Wortman J."/>
            <person name="Nusbaum C."/>
            <person name="Birren B."/>
        </authorList>
    </citation>
    <scope>NUCLEOTIDE SEQUENCE [LARGE SCALE GENOMIC DNA]</scope>
    <source>
        <strain evidence="3 4">VD078</strain>
    </source>
</reference>
<dbReference type="InterPro" id="IPR001173">
    <property type="entry name" value="Glyco_trans_2-like"/>
</dbReference>